<dbReference type="AlphaFoldDB" id="A0A1G8GN89"/>
<dbReference type="RefSeq" id="WP_090711842.1">
    <property type="nucleotide sequence ID" value="NZ_CBCSKY010000013.1"/>
</dbReference>
<keyword evidence="1" id="KW-0378">Hydrolase</keyword>
<dbReference type="InterPro" id="IPR036691">
    <property type="entry name" value="Endo/exonu/phosph_ase_sf"/>
</dbReference>
<accession>A0A1G8GN89</accession>
<dbReference type="STRING" id="1174501.SAMN05216192_102148"/>
<dbReference type="GO" id="GO:0004527">
    <property type="term" value="F:exonuclease activity"/>
    <property type="evidence" value="ECO:0007669"/>
    <property type="project" value="UniProtKB-KW"/>
</dbReference>
<keyword evidence="2" id="KW-1185">Reference proteome</keyword>
<protein>
    <submittedName>
        <fullName evidence="1">Endonuclease/Exonuclease/phosphatase family protein</fullName>
    </submittedName>
</protein>
<organism evidence="1 2">
    <name type="scientific">Paenibacillus typhae</name>
    <dbReference type="NCBI Taxonomy" id="1174501"/>
    <lineage>
        <taxon>Bacteria</taxon>
        <taxon>Bacillati</taxon>
        <taxon>Bacillota</taxon>
        <taxon>Bacilli</taxon>
        <taxon>Bacillales</taxon>
        <taxon>Paenibacillaceae</taxon>
        <taxon>Paenibacillus</taxon>
    </lineage>
</organism>
<evidence type="ECO:0000313" key="1">
    <source>
        <dbReference type="EMBL" id="SDH95854.1"/>
    </source>
</evidence>
<keyword evidence="1" id="KW-0255">Endonuclease</keyword>
<dbReference type="OrthoDB" id="262492at2"/>
<gene>
    <name evidence="1" type="ORF">SAMN05216192_102148</name>
</gene>
<evidence type="ECO:0000313" key="2">
    <source>
        <dbReference type="Proteomes" id="UP000199050"/>
    </source>
</evidence>
<keyword evidence="1" id="KW-0540">Nuclease</keyword>
<dbReference type="Proteomes" id="UP000199050">
    <property type="component" value="Unassembled WGS sequence"/>
</dbReference>
<dbReference type="GO" id="GO:0004519">
    <property type="term" value="F:endonuclease activity"/>
    <property type="evidence" value="ECO:0007669"/>
    <property type="project" value="UniProtKB-KW"/>
</dbReference>
<dbReference type="EMBL" id="FNDX01000002">
    <property type="protein sequence ID" value="SDH95854.1"/>
    <property type="molecule type" value="Genomic_DNA"/>
</dbReference>
<dbReference type="SUPFAM" id="SSF56219">
    <property type="entry name" value="DNase I-like"/>
    <property type="match status" value="1"/>
</dbReference>
<name>A0A1G8GN89_9BACL</name>
<reference evidence="2" key="1">
    <citation type="submission" date="2016-10" db="EMBL/GenBank/DDBJ databases">
        <authorList>
            <person name="Varghese N."/>
            <person name="Submissions S."/>
        </authorList>
    </citation>
    <scope>NUCLEOTIDE SEQUENCE [LARGE SCALE GENOMIC DNA]</scope>
    <source>
        <strain evidence="2">CGMCC 1.11012</strain>
    </source>
</reference>
<dbReference type="Gene3D" id="3.60.10.10">
    <property type="entry name" value="Endonuclease/exonuclease/phosphatase"/>
    <property type="match status" value="1"/>
</dbReference>
<proteinExistence type="predicted"/>
<keyword evidence="1" id="KW-0269">Exonuclease</keyword>
<sequence length="285" mass="33039">MLTDINEQIINEKTEMTIFFWNIGKKDLSDSLNALLTENSMDVLIFSEANTSIRESLNKTLIPLGFKSRTPLKGAVRVSIFDRLPNVIYCRVDQYQTFVIYELQGVKLLVVGIHLLSPISAPIDDRYVDATKQNENIERIETEWGINKTIVIGDFNMNPFDRGMISEKAFKATHCKQTVVSNKTKKPYYFNPSWRAFANDLTLESNNAPPGTIHFIPRNKDSDVNFWHVFDQVLIRSKLFSELSDSYQILFKWNEHFLLTENLIPDRISYSDHLPIKYTITFQEN</sequence>